<dbReference type="Gene3D" id="2.40.128.270">
    <property type="match status" value="1"/>
</dbReference>
<evidence type="ECO:0000313" key="3">
    <source>
        <dbReference type="Proteomes" id="UP000198916"/>
    </source>
</evidence>
<dbReference type="InterPro" id="IPR038670">
    <property type="entry name" value="HslJ-like_sf"/>
</dbReference>
<dbReference type="InterPro" id="IPR005184">
    <property type="entry name" value="DUF306_Meta_HslJ"/>
</dbReference>
<dbReference type="OrthoDB" id="880459at2"/>
<keyword evidence="2" id="KW-0346">Stress response</keyword>
<dbReference type="PROSITE" id="PS51257">
    <property type="entry name" value="PROKAR_LIPOPROTEIN"/>
    <property type="match status" value="1"/>
</dbReference>
<dbReference type="RefSeq" id="WP_090607322.1">
    <property type="nucleotide sequence ID" value="NZ_FNZR01000007.1"/>
</dbReference>
<sequence length="147" mass="16908">MNAYRIFLLVIIACSLFSCEKNGYSDLENTLLDLTNTRWKMEKTIDKKTKDISLYPRQRASYELSFQSEGKLSMQGGCNYHYGNYSTGSNNTIQFSELGPGTYGYCDIHDWEMQTVYGLENALAYRSDGDRLIITGERVVFHLQRIP</sequence>
<dbReference type="Proteomes" id="UP000198916">
    <property type="component" value="Unassembled WGS sequence"/>
</dbReference>
<keyword evidence="3" id="KW-1185">Reference proteome</keyword>
<protein>
    <submittedName>
        <fullName evidence="2">Heat shock protein HslJ</fullName>
    </submittedName>
</protein>
<organism evidence="2 3">
    <name type="scientific">Parapedobacter koreensis</name>
    <dbReference type="NCBI Taxonomy" id="332977"/>
    <lineage>
        <taxon>Bacteria</taxon>
        <taxon>Pseudomonadati</taxon>
        <taxon>Bacteroidota</taxon>
        <taxon>Sphingobacteriia</taxon>
        <taxon>Sphingobacteriales</taxon>
        <taxon>Sphingobacteriaceae</taxon>
        <taxon>Parapedobacter</taxon>
    </lineage>
</organism>
<dbReference type="AlphaFoldDB" id="A0A1H7RWA4"/>
<dbReference type="Pfam" id="PF03724">
    <property type="entry name" value="META"/>
    <property type="match status" value="1"/>
</dbReference>
<dbReference type="EMBL" id="FNZR01000007">
    <property type="protein sequence ID" value="SEL63687.1"/>
    <property type="molecule type" value="Genomic_DNA"/>
</dbReference>
<accession>A0A1H7RWA4</accession>
<name>A0A1H7RWA4_9SPHI</name>
<reference evidence="3" key="1">
    <citation type="submission" date="2016-10" db="EMBL/GenBank/DDBJ databases">
        <authorList>
            <person name="Varghese N."/>
            <person name="Submissions S."/>
        </authorList>
    </citation>
    <scope>NUCLEOTIDE SEQUENCE [LARGE SCALE GENOMIC DNA]</scope>
    <source>
        <strain evidence="3">Jip14</strain>
    </source>
</reference>
<evidence type="ECO:0000313" key="2">
    <source>
        <dbReference type="EMBL" id="SEL63687.1"/>
    </source>
</evidence>
<feature type="domain" description="DUF306" evidence="1">
    <location>
        <begin position="33"/>
        <end position="138"/>
    </location>
</feature>
<evidence type="ECO:0000259" key="1">
    <source>
        <dbReference type="Pfam" id="PF03724"/>
    </source>
</evidence>
<proteinExistence type="predicted"/>
<gene>
    <name evidence="2" type="ORF">SAMN05421740_107302</name>
</gene>